<keyword evidence="8" id="KW-0028">Amino-acid biosynthesis</keyword>
<feature type="site" description="Important for beta-aspartyl-AMP intermediate formation" evidence="10">
    <location>
        <position position="372"/>
    </location>
</feature>
<dbReference type="AlphaFoldDB" id="A0A517M7Q4"/>
<dbReference type="PANTHER" id="PTHR43284:SF1">
    <property type="entry name" value="ASPARAGINE SYNTHETASE"/>
    <property type="match status" value="1"/>
</dbReference>
<dbReference type="SUPFAM" id="SSF56235">
    <property type="entry name" value="N-terminal nucleophile aminohydrolases (Ntn hydrolases)"/>
    <property type="match status" value="1"/>
</dbReference>
<protein>
    <recommendedName>
        <fullName evidence="3">asparagine synthase (glutamine-hydrolyzing)</fullName>
        <ecNumber evidence="3">6.3.5.4</ecNumber>
    </recommendedName>
</protein>
<feature type="binding site" evidence="9">
    <location>
        <position position="298"/>
    </location>
    <ligand>
        <name>ATP</name>
        <dbReference type="ChEBI" id="CHEBI:30616"/>
    </ligand>
</feature>
<dbReference type="GO" id="GO:0005524">
    <property type="term" value="F:ATP binding"/>
    <property type="evidence" value="ECO:0007669"/>
    <property type="project" value="UniProtKB-KW"/>
</dbReference>
<comment type="similarity">
    <text evidence="2">Belongs to the asparagine synthetase family.</text>
</comment>
<gene>
    <name evidence="12" type="primary">asnB_3</name>
    <name evidence="12" type="ORF">EC9_51320</name>
</gene>
<dbReference type="PROSITE" id="PS51278">
    <property type="entry name" value="GATASE_TYPE_2"/>
    <property type="match status" value="1"/>
</dbReference>
<evidence type="ECO:0000256" key="1">
    <source>
        <dbReference type="ARBA" id="ARBA00005187"/>
    </source>
</evidence>
<feature type="binding site" evidence="9">
    <location>
        <position position="110"/>
    </location>
    <ligand>
        <name>L-glutamine</name>
        <dbReference type="ChEBI" id="CHEBI:58359"/>
    </ligand>
</feature>
<dbReference type="Pfam" id="PF00733">
    <property type="entry name" value="Asn_synthase"/>
    <property type="match status" value="1"/>
</dbReference>
<dbReference type="CDD" id="cd00712">
    <property type="entry name" value="AsnB"/>
    <property type="match status" value="1"/>
</dbReference>
<dbReference type="GO" id="GO:0006529">
    <property type="term" value="P:asparagine biosynthetic process"/>
    <property type="evidence" value="ECO:0007669"/>
    <property type="project" value="UniProtKB-KW"/>
</dbReference>
<evidence type="ECO:0000256" key="9">
    <source>
        <dbReference type="PIRSR" id="PIRSR001589-2"/>
    </source>
</evidence>
<keyword evidence="12" id="KW-0436">Ligase</keyword>
<evidence type="ECO:0000256" key="4">
    <source>
        <dbReference type="ARBA" id="ARBA00022741"/>
    </source>
</evidence>
<keyword evidence="4 9" id="KW-0547">Nucleotide-binding</keyword>
<feature type="active site" description="For GATase activity" evidence="8">
    <location>
        <position position="2"/>
    </location>
</feature>
<dbReference type="InterPro" id="IPR014729">
    <property type="entry name" value="Rossmann-like_a/b/a_fold"/>
</dbReference>
<reference evidence="12 13" key="1">
    <citation type="submission" date="2019-02" db="EMBL/GenBank/DDBJ databases">
        <title>Deep-cultivation of Planctomycetes and their phenomic and genomic characterization uncovers novel biology.</title>
        <authorList>
            <person name="Wiegand S."/>
            <person name="Jogler M."/>
            <person name="Boedeker C."/>
            <person name="Pinto D."/>
            <person name="Vollmers J."/>
            <person name="Rivas-Marin E."/>
            <person name="Kohn T."/>
            <person name="Peeters S.H."/>
            <person name="Heuer A."/>
            <person name="Rast P."/>
            <person name="Oberbeckmann S."/>
            <person name="Bunk B."/>
            <person name="Jeske O."/>
            <person name="Meyerdierks A."/>
            <person name="Storesund J.E."/>
            <person name="Kallscheuer N."/>
            <person name="Luecker S."/>
            <person name="Lage O.M."/>
            <person name="Pohl T."/>
            <person name="Merkel B.J."/>
            <person name="Hornburger P."/>
            <person name="Mueller R.-W."/>
            <person name="Bruemmer F."/>
            <person name="Labrenz M."/>
            <person name="Spormann A.M."/>
            <person name="Op den Camp H."/>
            <person name="Overmann J."/>
            <person name="Amann R."/>
            <person name="Jetten M.S.M."/>
            <person name="Mascher T."/>
            <person name="Medema M.H."/>
            <person name="Devos D.P."/>
            <person name="Kaster A.-K."/>
            <person name="Ovreas L."/>
            <person name="Rohde M."/>
            <person name="Galperin M.Y."/>
            <person name="Jogler C."/>
        </authorList>
    </citation>
    <scope>NUCLEOTIDE SEQUENCE [LARGE SCALE GENOMIC DNA]</scope>
    <source>
        <strain evidence="12 13">EC9</strain>
    </source>
</reference>
<dbReference type="RefSeq" id="WP_145348645.1">
    <property type="nucleotide sequence ID" value="NZ_CP036261.1"/>
</dbReference>
<evidence type="ECO:0000256" key="3">
    <source>
        <dbReference type="ARBA" id="ARBA00012737"/>
    </source>
</evidence>
<evidence type="ECO:0000259" key="11">
    <source>
        <dbReference type="PROSITE" id="PS51278"/>
    </source>
</evidence>
<dbReference type="InterPro" id="IPR029055">
    <property type="entry name" value="Ntn_hydrolases_N"/>
</dbReference>
<feature type="domain" description="Glutamine amidotransferase type-2" evidence="11">
    <location>
        <begin position="2"/>
        <end position="223"/>
    </location>
</feature>
<proteinExistence type="inferred from homology"/>
<dbReference type="SUPFAM" id="SSF52402">
    <property type="entry name" value="Adenine nucleotide alpha hydrolases-like"/>
    <property type="match status" value="1"/>
</dbReference>
<evidence type="ECO:0000256" key="7">
    <source>
        <dbReference type="ARBA" id="ARBA00048741"/>
    </source>
</evidence>
<keyword evidence="13" id="KW-1185">Reference proteome</keyword>
<organism evidence="12 13">
    <name type="scientific">Rosistilla ulvae</name>
    <dbReference type="NCBI Taxonomy" id="1930277"/>
    <lineage>
        <taxon>Bacteria</taxon>
        <taxon>Pseudomonadati</taxon>
        <taxon>Planctomycetota</taxon>
        <taxon>Planctomycetia</taxon>
        <taxon>Pirellulales</taxon>
        <taxon>Pirellulaceae</taxon>
        <taxon>Rosistilla</taxon>
    </lineage>
</organism>
<evidence type="ECO:0000256" key="10">
    <source>
        <dbReference type="PIRSR" id="PIRSR001589-3"/>
    </source>
</evidence>
<evidence type="ECO:0000256" key="8">
    <source>
        <dbReference type="PIRSR" id="PIRSR001589-1"/>
    </source>
</evidence>
<dbReference type="NCBIfam" id="TIGR01536">
    <property type="entry name" value="asn_synth_AEB"/>
    <property type="match status" value="1"/>
</dbReference>
<accession>A0A517M7Q4</accession>
<evidence type="ECO:0000256" key="5">
    <source>
        <dbReference type="ARBA" id="ARBA00022840"/>
    </source>
</evidence>
<dbReference type="Proteomes" id="UP000319557">
    <property type="component" value="Chromosome"/>
</dbReference>
<dbReference type="InterPro" id="IPR051786">
    <property type="entry name" value="ASN_synthetase/amidase"/>
</dbReference>
<dbReference type="PIRSF" id="PIRSF001589">
    <property type="entry name" value="Asn_synthetase_glu-h"/>
    <property type="match status" value="1"/>
</dbReference>
<dbReference type="InterPro" id="IPR001962">
    <property type="entry name" value="Asn_synthase"/>
</dbReference>
<sequence>MCGITGGLWTHPQHSISADVLQRMTEAIRHRGPDDSGTHVEAMRTDPSGPVPGVALGFRRLSIIDLAGGHQPMSNEDGSIWMVFNGEIYNFGDLRRRLEGAGHRFGSSSDGESILHLYEDLGVECFSHLNGMFAVAIWDRNRRRIVLARDRLGQKPLHYTVQDDRLLFASELKSLMEVPGLRREIDPSAIDEFLTYQYVPHPNTIYRDIHKLPPGHFAVFEDEHLSVKRYWDIDLAKETPMTQEEASEQLRELLSDSVRLRLQSDVPLGAFLSGGIDSSLIVALAQQQRDDPIRTFSIGFPLKDFDETHYAKQVADHLGTQHTRFEVQPNAVDVIDKLVWHYDEPFGDSSAIPTWYLSELTRREVTVALSGDGGDELFAGYDRYRALWISRQMDRMLPMRGMLGAKWIQRLPDSTRQRSLIRRGKRFCDAISQPPARRFMNWLQIFPEALRGEIYNEDFVKQLPGDDPFEFFHMAWKQSGNRDDVTKASLADLMTYLPCDLCTKVDIASMAHGLEVRQPMLDYRVVELAARMPVKWKFRGKRGKLILDDTFGSMIPKNIWTRKKMGFGIPIAAWFKNEWRPMLHDHLLAPDAKHQQFFRPEVVAKMVHDHETGAVNHGYRLWNLLILEKWLRRWT</sequence>
<dbReference type="PANTHER" id="PTHR43284">
    <property type="entry name" value="ASPARAGINE SYNTHETASE (GLUTAMINE-HYDROLYZING)"/>
    <property type="match status" value="1"/>
</dbReference>
<evidence type="ECO:0000313" key="12">
    <source>
        <dbReference type="EMBL" id="QDS90914.1"/>
    </source>
</evidence>
<keyword evidence="6 8" id="KW-0315">Glutamine amidotransferase</keyword>
<keyword evidence="5 9" id="KW-0067">ATP-binding</keyword>
<comment type="pathway">
    <text evidence="1">Amino-acid biosynthesis; L-asparagine biosynthesis; L-asparagine from L-aspartate (L-Gln route): step 1/1.</text>
</comment>
<dbReference type="InterPro" id="IPR006426">
    <property type="entry name" value="Asn_synth_AEB"/>
</dbReference>
<name>A0A517M7Q4_9BACT</name>
<evidence type="ECO:0000256" key="6">
    <source>
        <dbReference type="ARBA" id="ARBA00022962"/>
    </source>
</evidence>
<dbReference type="GO" id="GO:0005829">
    <property type="term" value="C:cytosol"/>
    <property type="evidence" value="ECO:0007669"/>
    <property type="project" value="TreeGrafter"/>
</dbReference>
<dbReference type="GO" id="GO:0004066">
    <property type="term" value="F:asparagine synthase (glutamine-hydrolyzing) activity"/>
    <property type="evidence" value="ECO:0007669"/>
    <property type="project" value="UniProtKB-EC"/>
</dbReference>
<feature type="binding site" evidence="9">
    <location>
        <begin position="370"/>
        <end position="371"/>
    </location>
    <ligand>
        <name>ATP</name>
        <dbReference type="ChEBI" id="CHEBI:30616"/>
    </ligand>
</feature>
<dbReference type="InterPro" id="IPR017932">
    <property type="entry name" value="GATase_2_dom"/>
</dbReference>
<dbReference type="KEGG" id="ruv:EC9_51320"/>
<dbReference type="CDD" id="cd01991">
    <property type="entry name" value="Asn_synthase_B_C"/>
    <property type="match status" value="1"/>
</dbReference>
<dbReference type="Pfam" id="PF13537">
    <property type="entry name" value="GATase_7"/>
    <property type="match status" value="1"/>
</dbReference>
<dbReference type="EMBL" id="CP036261">
    <property type="protein sequence ID" value="QDS90914.1"/>
    <property type="molecule type" value="Genomic_DNA"/>
</dbReference>
<dbReference type="Gene3D" id="3.60.20.10">
    <property type="entry name" value="Glutamine Phosphoribosylpyrophosphate, subunit 1, domain 1"/>
    <property type="match status" value="1"/>
</dbReference>
<dbReference type="EC" id="6.3.5.4" evidence="3"/>
<dbReference type="OrthoDB" id="9763290at2"/>
<dbReference type="Gene3D" id="3.40.50.620">
    <property type="entry name" value="HUPs"/>
    <property type="match status" value="1"/>
</dbReference>
<evidence type="ECO:0000313" key="13">
    <source>
        <dbReference type="Proteomes" id="UP000319557"/>
    </source>
</evidence>
<keyword evidence="8" id="KW-0061">Asparagine biosynthesis</keyword>
<evidence type="ECO:0000256" key="2">
    <source>
        <dbReference type="ARBA" id="ARBA00005752"/>
    </source>
</evidence>
<dbReference type="InterPro" id="IPR033738">
    <property type="entry name" value="AsnB_N"/>
</dbReference>
<comment type="catalytic activity">
    <reaction evidence="7">
        <text>L-aspartate + L-glutamine + ATP + H2O = L-asparagine + L-glutamate + AMP + diphosphate + H(+)</text>
        <dbReference type="Rhea" id="RHEA:12228"/>
        <dbReference type="ChEBI" id="CHEBI:15377"/>
        <dbReference type="ChEBI" id="CHEBI:15378"/>
        <dbReference type="ChEBI" id="CHEBI:29985"/>
        <dbReference type="ChEBI" id="CHEBI:29991"/>
        <dbReference type="ChEBI" id="CHEBI:30616"/>
        <dbReference type="ChEBI" id="CHEBI:33019"/>
        <dbReference type="ChEBI" id="CHEBI:58048"/>
        <dbReference type="ChEBI" id="CHEBI:58359"/>
        <dbReference type="ChEBI" id="CHEBI:456215"/>
        <dbReference type="EC" id="6.3.5.4"/>
    </reaction>
</comment>